<organism evidence="3 4">
    <name type="scientific">Spirosoma aureum</name>
    <dbReference type="NCBI Taxonomy" id="2692134"/>
    <lineage>
        <taxon>Bacteria</taxon>
        <taxon>Pseudomonadati</taxon>
        <taxon>Bacteroidota</taxon>
        <taxon>Cytophagia</taxon>
        <taxon>Cytophagales</taxon>
        <taxon>Cytophagaceae</taxon>
        <taxon>Spirosoma</taxon>
    </lineage>
</organism>
<evidence type="ECO:0000259" key="2">
    <source>
        <dbReference type="Pfam" id="PF00144"/>
    </source>
</evidence>
<sequence>MKRKKTLPVLGGAWLMLLACTTDQIPQPVAESGSSDNYHNHPRQADYQAALQTFSQKWNCPGSIMLLKRANESVWADAVGKANLEYQTDLRISDQFRMGSITKTFVATVVMKLREQGKLQLDDKLATLLPEVMGKIPNAERITLRHMLSHTSGIFDPTNDDGQYQLALLNNPARRTAMSTDEVLAEYVYGRPLDFKPGDRYSYSNTNYWLIGKLIEKQTGQSLQQALEQFIVKPIGLKNTYIDRRDDRNVVRGYNNFYANGKLMDVTTFDRADSDGQANGGLISTAGDLFAFSNALFSGKLISLTSVKEMMTVPPVRQGTTEYGLGLDSYESPIGTAWGHNGTLLGVDANWFYFPDKQATYIILANNGGGADKSFVHDLLSRE</sequence>
<dbReference type="PANTHER" id="PTHR46825">
    <property type="entry name" value="D-ALANYL-D-ALANINE-CARBOXYPEPTIDASE/ENDOPEPTIDASE AMPH"/>
    <property type="match status" value="1"/>
</dbReference>
<dbReference type="InterPro" id="IPR001466">
    <property type="entry name" value="Beta-lactam-related"/>
</dbReference>
<dbReference type="Gene3D" id="3.40.710.10">
    <property type="entry name" value="DD-peptidase/beta-lactamase superfamily"/>
    <property type="match status" value="1"/>
</dbReference>
<dbReference type="RefSeq" id="WP_167210367.1">
    <property type="nucleotide sequence ID" value="NZ_CP050063.1"/>
</dbReference>
<dbReference type="Pfam" id="PF00144">
    <property type="entry name" value="Beta-lactamase"/>
    <property type="match status" value="1"/>
</dbReference>
<gene>
    <name evidence="3" type="ORF">G8759_18050</name>
</gene>
<accession>A0A6G9APX2</accession>
<dbReference type="InterPro" id="IPR012338">
    <property type="entry name" value="Beta-lactam/transpept-like"/>
</dbReference>
<reference evidence="3 4" key="1">
    <citation type="submission" date="2020-03" db="EMBL/GenBank/DDBJ databases">
        <authorList>
            <person name="Kim M.K."/>
        </authorList>
    </citation>
    <scope>NUCLEOTIDE SEQUENCE [LARGE SCALE GENOMIC DNA]</scope>
    <source>
        <strain evidence="3 4">BT328</strain>
    </source>
</reference>
<evidence type="ECO:0000256" key="1">
    <source>
        <dbReference type="SAM" id="SignalP"/>
    </source>
</evidence>
<evidence type="ECO:0000313" key="3">
    <source>
        <dbReference type="EMBL" id="QIP14384.1"/>
    </source>
</evidence>
<dbReference type="PANTHER" id="PTHR46825:SF7">
    <property type="entry name" value="D-ALANYL-D-ALANINE CARBOXYPEPTIDASE"/>
    <property type="match status" value="1"/>
</dbReference>
<keyword evidence="4" id="KW-1185">Reference proteome</keyword>
<dbReference type="EMBL" id="CP050063">
    <property type="protein sequence ID" value="QIP14384.1"/>
    <property type="molecule type" value="Genomic_DNA"/>
</dbReference>
<dbReference type="InterPro" id="IPR050491">
    <property type="entry name" value="AmpC-like"/>
</dbReference>
<dbReference type="KEGG" id="spib:G8759_18050"/>
<dbReference type="AlphaFoldDB" id="A0A6G9APX2"/>
<feature type="signal peptide" evidence="1">
    <location>
        <begin position="1"/>
        <end position="21"/>
    </location>
</feature>
<keyword evidence="1" id="KW-0732">Signal</keyword>
<proteinExistence type="predicted"/>
<dbReference type="Proteomes" id="UP000501802">
    <property type="component" value="Chromosome"/>
</dbReference>
<feature type="domain" description="Beta-lactamase-related" evidence="2">
    <location>
        <begin position="53"/>
        <end position="372"/>
    </location>
</feature>
<name>A0A6G9APX2_9BACT</name>
<protein>
    <submittedName>
        <fullName evidence="3">Beta-lactamase family protein</fullName>
    </submittedName>
</protein>
<dbReference type="SUPFAM" id="SSF56601">
    <property type="entry name" value="beta-lactamase/transpeptidase-like"/>
    <property type="match status" value="1"/>
</dbReference>
<feature type="chain" id="PRO_5026213938" evidence="1">
    <location>
        <begin position="22"/>
        <end position="383"/>
    </location>
</feature>
<dbReference type="PROSITE" id="PS51257">
    <property type="entry name" value="PROKAR_LIPOPROTEIN"/>
    <property type="match status" value="1"/>
</dbReference>
<evidence type="ECO:0000313" key="4">
    <source>
        <dbReference type="Proteomes" id="UP000501802"/>
    </source>
</evidence>